<organism evidence="1 2">
    <name type="scientific">Oryza meyeriana var. granulata</name>
    <dbReference type="NCBI Taxonomy" id="110450"/>
    <lineage>
        <taxon>Eukaryota</taxon>
        <taxon>Viridiplantae</taxon>
        <taxon>Streptophyta</taxon>
        <taxon>Embryophyta</taxon>
        <taxon>Tracheophyta</taxon>
        <taxon>Spermatophyta</taxon>
        <taxon>Magnoliopsida</taxon>
        <taxon>Liliopsida</taxon>
        <taxon>Poales</taxon>
        <taxon>Poaceae</taxon>
        <taxon>BOP clade</taxon>
        <taxon>Oryzoideae</taxon>
        <taxon>Oryzeae</taxon>
        <taxon>Oryzinae</taxon>
        <taxon>Oryza</taxon>
        <taxon>Oryza meyeriana</taxon>
    </lineage>
</organism>
<dbReference type="AlphaFoldDB" id="A0A6G1F089"/>
<gene>
    <name evidence="1" type="ORF">E2562_031972</name>
</gene>
<accession>A0A6G1F089</accession>
<dbReference type="Proteomes" id="UP000479710">
    <property type="component" value="Unassembled WGS sequence"/>
</dbReference>
<name>A0A6G1F089_9ORYZ</name>
<evidence type="ECO:0000313" key="1">
    <source>
        <dbReference type="EMBL" id="KAF0930304.1"/>
    </source>
</evidence>
<comment type="caution">
    <text evidence="1">The sequence shown here is derived from an EMBL/GenBank/DDBJ whole genome shotgun (WGS) entry which is preliminary data.</text>
</comment>
<sequence length="65" mass="6754">MPPSLQSTGGDVTSNLGFFASEETTITAAMSSSTIGCVAVGFSTSEEPRRWGPQGHLVISCGQYL</sequence>
<proteinExistence type="predicted"/>
<reference evidence="1 2" key="1">
    <citation type="submission" date="2019-11" db="EMBL/GenBank/DDBJ databases">
        <title>Whole genome sequence of Oryza granulata.</title>
        <authorList>
            <person name="Li W."/>
        </authorList>
    </citation>
    <scope>NUCLEOTIDE SEQUENCE [LARGE SCALE GENOMIC DNA]</scope>
    <source>
        <strain evidence="2">cv. Menghai</strain>
        <tissue evidence="1">Leaf</tissue>
    </source>
</reference>
<dbReference type="EMBL" id="SPHZ02000002">
    <property type="protein sequence ID" value="KAF0930304.1"/>
    <property type="molecule type" value="Genomic_DNA"/>
</dbReference>
<protein>
    <submittedName>
        <fullName evidence="1">Uncharacterized protein</fullName>
    </submittedName>
</protein>
<keyword evidence="2" id="KW-1185">Reference proteome</keyword>
<evidence type="ECO:0000313" key="2">
    <source>
        <dbReference type="Proteomes" id="UP000479710"/>
    </source>
</evidence>